<dbReference type="FunFam" id="3.40.640.10:FF:000089">
    <property type="entry name" value="Aminotransferase, DegT/DnrJ/EryC1/StrS family"/>
    <property type="match status" value="1"/>
</dbReference>
<dbReference type="OrthoDB" id="9804264at2"/>
<reference evidence="7 8" key="1">
    <citation type="journal article" date="2014" name="PLoS ONE">
        <title>Identification and Characterization of a New Erythromycin Biosynthetic Gene Cluster in Actinopolyspora erythraea YIM90600, a Novel Erythronolide-Producing Halophilic Actinomycete Isolated from Salt Field.</title>
        <authorList>
            <person name="Chen D."/>
            <person name="Feng J."/>
            <person name="Huang L."/>
            <person name="Zhang Q."/>
            <person name="Wu J."/>
            <person name="Zhu X."/>
            <person name="Duan Y."/>
            <person name="Xu Z."/>
        </authorList>
    </citation>
    <scope>NUCLEOTIDE SEQUENCE [LARGE SCALE GENOMIC DNA]</scope>
    <source>
        <strain evidence="7 8">YIM90600</strain>
    </source>
</reference>
<accession>A0A099D742</accession>
<evidence type="ECO:0000256" key="3">
    <source>
        <dbReference type="PIRSR" id="PIRSR000390-1"/>
    </source>
</evidence>
<dbReference type="InterPro" id="IPR015421">
    <property type="entry name" value="PyrdxlP-dep_Trfase_major"/>
</dbReference>
<dbReference type="eggNOG" id="COG0399">
    <property type="taxonomic scope" value="Bacteria"/>
</dbReference>
<evidence type="ECO:0000256" key="5">
    <source>
        <dbReference type="RuleBase" id="RU004508"/>
    </source>
</evidence>
<dbReference type="GO" id="GO:0030170">
    <property type="term" value="F:pyridoxal phosphate binding"/>
    <property type="evidence" value="ECO:0007669"/>
    <property type="project" value="UniProtKB-ARBA"/>
</dbReference>
<keyword evidence="8" id="KW-1185">Reference proteome</keyword>
<gene>
    <name evidence="6" type="ORF">CDG81_13130</name>
    <name evidence="7" type="ORF">IL38_13235</name>
</gene>
<organism evidence="6 9">
    <name type="scientific">Actinopolyspora erythraea</name>
    <dbReference type="NCBI Taxonomy" id="414996"/>
    <lineage>
        <taxon>Bacteria</taxon>
        <taxon>Bacillati</taxon>
        <taxon>Actinomycetota</taxon>
        <taxon>Actinomycetes</taxon>
        <taxon>Actinopolysporales</taxon>
        <taxon>Actinopolysporaceae</taxon>
        <taxon>Actinopolyspora</taxon>
    </lineage>
</organism>
<dbReference type="RefSeq" id="WP_043573726.1">
    <property type="nucleotide sequence ID" value="NZ_CP022752.1"/>
</dbReference>
<dbReference type="SUPFAM" id="SSF53383">
    <property type="entry name" value="PLP-dependent transferases"/>
    <property type="match status" value="1"/>
</dbReference>
<name>A0A099D742_9ACTN</name>
<dbReference type="AlphaFoldDB" id="A0A099D742"/>
<evidence type="ECO:0000313" key="8">
    <source>
        <dbReference type="Proteomes" id="UP000029737"/>
    </source>
</evidence>
<evidence type="ECO:0000313" key="9">
    <source>
        <dbReference type="Proteomes" id="UP000215043"/>
    </source>
</evidence>
<protein>
    <submittedName>
        <fullName evidence="6">Erythromycin biosynthesis sensory transduction protein eryC1</fullName>
    </submittedName>
</protein>
<dbReference type="EMBL" id="JPMV01000021">
    <property type="protein sequence ID" value="KGI81195.1"/>
    <property type="molecule type" value="Genomic_DNA"/>
</dbReference>
<feature type="modified residue" description="N6-(pyridoxal phosphate)lysine" evidence="4">
    <location>
        <position position="186"/>
    </location>
</feature>
<dbReference type="InterPro" id="IPR015422">
    <property type="entry name" value="PyrdxlP-dep_Trfase_small"/>
</dbReference>
<keyword evidence="1 4" id="KW-0663">Pyridoxal phosphate</keyword>
<dbReference type="PANTHER" id="PTHR30244:SF36">
    <property type="entry name" value="3-OXO-GLUCOSE-6-PHOSPHATE:GLUTAMATE AMINOTRANSFERASE"/>
    <property type="match status" value="1"/>
</dbReference>
<dbReference type="KEGG" id="aey:CDG81_13130"/>
<dbReference type="EMBL" id="CP022752">
    <property type="protein sequence ID" value="ASU79073.1"/>
    <property type="molecule type" value="Genomic_DNA"/>
</dbReference>
<dbReference type="Proteomes" id="UP000029737">
    <property type="component" value="Unassembled WGS sequence"/>
</dbReference>
<dbReference type="PANTHER" id="PTHR30244">
    <property type="entry name" value="TRANSAMINASE"/>
    <property type="match status" value="1"/>
</dbReference>
<comment type="similarity">
    <text evidence="2 5">Belongs to the DegT/DnrJ/EryC1 family.</text>
</comment>
<reference evidence="6 9" key="2">
    <citation type="submission" date="2017-08" db="EMBL/GenBank/DDBJ databases">
        <title>The complete genome sequence of moderately halophilic actinomycete Actinopolyspora erythraea YIM 90600, the producer of novel erythromycin, novel actinopolysporins A-C and tubercidin.</title>
        <authorList>
            <person name="Yin M."/>
            <person name="Tang S."/>
        </authorList>
    </citation>
    <scope>NUCLEOTIDE SEQUENCE [LARGE SCALE GENOMIC DNA]</scope>
    <source>
        <strain evidence="6 9">YIM 90600</strain>
    </source>
</reference>
<dbReference type="InterPro" id="IPR000653">
    <property type="entry name" value="DegT/StrS_aminotransferase"/>
</dbReference>
<evidence type="ECO:0000313" key="7">
    <source>
        <dbReference type="EMBL" id="KGI81195.1"/>
    </source>
</evidence>
<dbReference type="Gene3D" id="3.40.640.10">
    <property type="entry name" value="Type I PLP-dependent aspartate aminotransferase-like (Major domain)"/>
    <property type="match status" value="1"/>
</dbReference>
<dbReference type="PIRSF" id="PIRSF000390">
    <property type="entry name" value="PLP_StrS"/>
    <property type="match status" value="1"/>
</dbReference>
<dbReference type="HOGENOM" id="CLU_033332_6_0_11"/>
<dbReference type="GO" id="GO:0008483">
    <property type="term" value="F:transaminase activity"/>
    <property type="evidence" value="ECO:0007669"/>
    <property type="project" value="TreeGrafter"/>
</dbReference>
<dbReference type="Pfam" id="PF01041">
    <property type="entry name" value="DegT_DnrJ_EryC1"/>
    <property type="match status" value="1"/>
</dbReference>
<evidence type="ECO:0000313" key="6">
    <source>
        <dbReference type="EMBL" id="ASU79073.1"/>
    </source>
</evidence>
<dbReference type="Gene3D" id="3.90.1150.10">
    <property type="entry name" value="Aspartate Aminotransferase, domain 1"/>
    <property type="match status" value="1"/>
</dbReference>
<dbReference type="Proteomes" id="UP000215043">
    <property type="component" value="Chromosome"/>
</dbReference>
<sequence>MNVPFLDLQAAYLELRSDIDQAFQRVLGSGWYLHGPENEAFEVEFAAYCENTHCVTVGSGYEALALSLLALGVGRGDEVIVPSHTFIATWLAVSRTGAVPVPVEPEELSHTLDPVLVEQAITPRTAAVLPVHLYGHPADLDALRAIADRHGLALVEDVAQAVGARHRGRRIGAGSTAAAFSFYPGKNLGALGDGGAVVTTDHALAERVRALRNYGSKRKYVHEVRGTNARLDELQAAVLRVKLRHLDDWNARRTTLARHYQTELANVAGITLPETHPWAESAWHLFVLRCADRERLQRHLTETGVQTLIHYPVPVHLSTAYSDFGLPRGSFPIAETLAAEVLSLPIGPHLEREAADHVITTLKAAF</sequence>
<dbReference type="GO" id="GO:0000271">
    <property type="term" value="P:polysaccharide biosynthetic process"/>
    <property type="evidence" value="ECO:0007669"/>
    <property type="project" value="TreeGrafter"/>
</dbReference>
<dbReference type="InterPro" id="IPR015424">
    <property type="entry name" value="PyrdxlP-dep_Trfase"/>
</dbReference>
<evidence type="ECO:0000256" key="4">
    <source>
        <dbReference type="PIRSR" id="PIRSR000390-2"/>
    </source>
</evidence>
<evidence type="ECO:0000256" key="1">
    <source>
        <dbReference type="ARBA" id="ARBA00022898"/>
    </source>
</evidence>
<proteinExistence type="inferred from homology"/>
<dbReference type="CDD" id="cd00616">
    <property type="entry name" value="AHBA_syn"/>
    <property type="match status" value="1"/>
</dbReference>
<feature type="active site" description="Proton acceptor" evidence="3">
    <location>
        <position position="186"/>
    </location>
</feature>
<evidence type="ECO:0000256" key="2">
    <source>
        <dbReference type="ARBA" id="ARBA00037999"/>
    </source>
</evidence>